<reference evidence="1 2" key="1">
    <citation type="submission" date="2018-06" db="EMBL/GenBank/DDBJ databases">
        <authorList>
            <consortium name="Pathogen Informatics"/>
            <person name="Doyle S."/>
        </authorList>
    </citation>
    <scope>NUCLEOTIDE SEQUENCE [LARGE SCALE GENOMIC DNA]</scope>
    <source>
        <strain evidence="1 2">NCTC11653</strain>
    </source>
</reference>
<dbReference type="AlphaFoldDB" id="A0AAX2IF22"/>
<proteinExistence type="predicted"/>
<dbReference type="EMBL" id="UAVP01000011">
    <property type="protein sequence ID" value="SQA76690.1"/>
    <property type="molecule type" value="Genomic_DNA"/>
</dbReference>
<name>A0AAX2IF22_CAPSP</name>
<accession>A0AAX2IF22</accession>
<protein>
    <recommendedName>
        <fullName evidence="3">Type I restriction modification DNA specificity domain-containing protein</fullName>
    </recommendedName>
</protein>
<evidence type="ECO:0000313" key="1">
    <source>
        <dbReference type="EMBL" id="SQA76690.1"/>
    </source>
</evidence>
<dbReference type="RefSeq" id="WP_040361003.1">
    <property type="nucleotide sequence ID" value="NZ_CP022385.1"/>
</dbReference>
<evidence type="ECO:0000313" key="2">
    <source>
        <dbReference type="Proteomes" id="UP000249902"/>
    </source>
</evidence>
<organism evidence="1 2">
    <name type="scientific">Capnocytophaga sputigena</name>
    <dbReference type="NCBI Taxonomy" id="1019"/>
    <lineage>
        <taxon>Bacteria</taxon>
        <taxon>Pseudomonadati</taxon>
        <taxon>Bacteroidota</taxon>
        <taxon>Flavobacteriia</taxon>
        <taxon>Flavobacteriales</taxon>
        <taxon>Flavobacteriaceae</taxon>
        <taxon>Capnocytophaga</taxon>
    </lineage>
</organism>
<evidence type="ECO:0008006" key="3">
    <source>
        <dbReference type="Google" id="ProtNLM"/>
    </source>
</evidence>
<comment type="caution">
    <text evidence="1">The sequence shown here is derived from an EMBL/GenBank/DDBJ whole genome shotgun (WGS) entry which is preliminary data.</text>
</comment>
<gene>
    <name evidence="1" type="ORF">NCTC11653_02622</name>
</gene>
<dbReference type="Proteomes" id="UP000249902">
    <property type="component" value="Unassembled WGS sequence"/>
</dbReference>
<sequence length="104" mass="12548">MSLSSIIDKIPDFYFVILLNSDILFDYYRDFLNITVNIQINDIRQLPIIIPTQEQLQIYKKLFDEIIVIKKQEFNSIIDDITFENRIKRKEFQLNKLVNELYSI</sequence>